<evidence type="ECO:0000256" key="1">
    <source>
        <dbReference type="SAM" id="MobiDB-lite"/>
    </source>
</evidence>
<feature type="transmembrane region" description="Helical" evidence="2">
    <location>
        <begin position="7"/>
        <end position="27"/>
    </location>
</feature>
<proteinExistence type="predicted"/>
<dbReference type="EMBL" id="JAGSOH010000008">
    <property type="protein sequence ID" value="MBR7825750.1"/>
    <property type="molecule type" value="Genomic_DNA"/>
</dbReference>
<keyword evidence="2" id="KW-0812">Transmembrane</keyword>
<feature type="compositionally biased region" description="Basic and acidic residues" evidence="1">
    <location>
        <begin position="151"/>
        <end position="160"/>
    </location>
</feature>
<comment type="caution">
    <text evidence="3">The sequence shown here is derived from an EMBL/GenBank/DDBJ whole genome shotgun (WGS) entry which is preliminary data.</text>
</comment>
<dbReference type="Proteomes" id="UP000676325">
    <property type="component" value="Unassembled WGS sequence"/>
</dbReference>
<keyword evidence="2" id="KW-1133">Transmembrane helix</keyword>
<organism evidence="3 4">
    <name type="scientific">Actinospica acidithermotolerans</name>
    <dbReference type="NCBI Taxonomy" id="2828514"/>
    <lineage>
        <taxon>Bacteria</taxon>
        <taxon>Bacillati</taxon>
        <taxon>Actinomycetota</taxon>
        <taxon>Actinomycetes</taxon>
        <taxon>Catenulisporales</taxon>
        <taxon>Actinospicaceae</taxon>
        <taxon>Actinospica</taxon>
    </lineage>
</organism>
<feature type="region of interest" description="Disordered" evidence="1">
    <location>
        <begin position="198"/>
        <end position="219"/>
    </location>
</feature>
<evidence type="ECO:0000256" key="2">
    <source>
        <dbReference type="SAM" id="Phobius"/>
    </source>
</evidence>
<accession>A0A941IEY6</accession>
<feature type="transmembrane region" description="Helical" evidence="2">
    <location>
        <begin position="115"/>
        <end position="135"/>
    </location>
</feature>
<keyword evidence="2" id="KW-0472">Membrane</keyword>
<feature type="compositionally biased region" description="Acidic residues" evidence="1">
    <location>
        <begin position="209"/>
        <end position="219"/>
    </location>
</feature>
<reference evidence="3" key="1">
    <citation type="submission" date="2021-04" db="EMBL/GenBank/DDBJ databases">
        <title>Genome based classification of Actinospica acidithermotolerans sp. nov., an actinobacterium isolated from an Indonesian hot spring.</title>
        <authorList>
            <person name="Kusuma A.B."/>
            <person name="Putra K.E."/>
            <person name="Nafisah S."/>
            <person name="Loh J."/>
            <person name="Nouioui I."/>
            <person name="Goodfellow M."/>
        </authorList>
    </citation>
    <scope>NUCLEOTIDE SEQUENCE</scope>
    <source>
        <strain evidence="3">MGRD01-02</strain>
    </source>
</reference>
<evidence type="ECO:0000313" key="3">
    <source>
        <dbReference type="EMBL" id="MBR7825750.1"/>
    </source>
</evidence>
<protein>
    <submittedName>
        <fullName evidence="3">Uncharacterized protein</fullName>
    </submittedName>
</protein>
<name>A0A941IEY6_9ACTN</name>
<gene>
    <name evidence="3" type="ORF">KDK95_05480</name>
</gene>
<evidence type="ECO:0000313" key="4">
    <source>
        <dbReference type="Proteomes" id="UP000676325"/>
    </source>
</evidence>
<feature type="transmembrane region" description="Helical" evidence="2">
    <location>
        <begin position="77"/>
        <end position="95"/>
    </location>
</feature>
<feature type="transmembrane region" description="Helical" evidence="2">
    <location>
        <begin position="47"/>
        <end position="65"/>
    </location>
</feature>
<dbReference type="AlphaFoldDB" id="A0A941IEY6"/>
<dbReference type="RefSeq" id="WP_212516902.1">
    <property type="nucleotide sequence ID" value="NZ_JAGSOH010000008.1"/>
</dbReference>
<feature type="region of interest" description="Disordered" evidence="1">
    <location>
        <begin position="146"/>
        <end position="171"/>
    </location>
</feature>
<feature type="compositionally biased region" description="Acidic residues" evidence="1">
    <location>
        <begin position="161"/>
        <end position="171"/>
    </location>
</feature>
<keyword evidence="4" id="KW-1185">Reference proteome</keyword>
<sequence length="219" mass="23302">MTTAKRLRIGLGALGVATLGYGVYGLFEESGIRDETAVGEWLIGGVIWHDFLLAPVVFALGAIAYRFTDARWRGRLAAVLLIGGSLTLISIPALLRQGLNRNTTVLPLDYARNLGVLLAVLVALVAAYAGVVRFWRSLRPVVVEDGEEEAGGERKDHQGAGEEEAAGGEIEVDEVVQDEAAEQAAAEQAAVKQAAVREEAVPEAAVPEEAVEQEEAQDT</sequence>